<dbReference type="Gene3D" id="3.10.180.10">
    <property type="entry name" value="2,3-Dihydroxybiphenyl 1,2-Dioxygenase, domain 1"/>
    <property type="match status" value="1"/>
</dbReference>
<dbReference type="RefSeq" id="WP_353649506.1">
    <property type="nucleotide sequence ID" value="NZ_CP159218.1"/>
</dbReference>
<name>A0AAU8DPH9_9ACTN</name>
<protein>
    <submittedName>
        <fullName evidence="2">VOC family protein</fullName>
    </submittedName>
</protein>
<reference evidence="2" key="1">
    <citation type="submission" date="2024-05" db="EMBL/GenBank/DDBJ databases">
        <authorList>
            <person name="Cai S.Y."/>
            <person name="Jin L.M."/>
            <person name="Li H.R."/>
        </authorList>
    </citation>
    <scope>NUCLEOTIDE SEQUENCE</scope>
    <source>
        <strain evidence="2">A5-74</strain>
    </source>
</reference>
<gene>
    <name evidence="2" type="ORF">ABLG96_00630</name>
</gene>
<dbReference type="PANTHER" id="PTHR33990">
    <property type="entry name" value="PROTEIN YJDN-RELATED"/>
    <property type="match status" value="1"/>
</dbReference>
<organism evidence="2">
    <name type="scientific">Nakamurella sp. A5-74</name>
    <dbReference type="NCBI Taxonomy" id="3158264"/>
    <lineage>
        <taxon>Bacteria</taxon>
        <taxon>Bacillati</taxon>
        <taxon>Actinomycetota</taxon>
        <taxon>Actinomycetes</taxon>
        <taxon>Nakamurellales</taxon>
        <taxon>Nakamurellaceae</taxon>
        <taxon>Nakamurella</taxon>
    </lineage>
</organism>
<proteinExistence type="predicted"/>
<sequence>MSAELTPYLNFGGTAREAMEYYASIFGGIPEVMTFGQGGMEGVDPDLVMHSSLVGGNGFRIFGADAPPAMGPTPVAGNITMSLSGDDEQALTGYWQALSDGGTVRTPLARAPWGDSYGDLVDKFGIAWLVNISGVAAEA</sequence>
<dbReference type="InterPro" id="IPR028973">
    <property type="entry name" value="PhnB-like"/>
</dbReference>
<evidence type="ECO:0000313" key="2">
    <source>
        <dbReference type="EMBL" id="XCG63891.1"/>
    </source>
</evidence>
<feature type="domain" description="PhnB-like" evidence="1">
    <location>
        <begin position="4"/>
        <end position="130"/>
    </location>
</feature>
<dbReference type="PANTHER" id="PTHR33990:SF1">
    <property type="entry name" value="PROTEIN YJDN"/>
    <property type="match status" value="1"/>
</dbReference>
<evidence type="ECO:0000259" key="1">
    <source>
        <dbReference type="Pfam" id="PF06983"/>
    </source>
</evidence>
<accession>A0AAU8DPH9</accession>
<dbReference type="EMBL" id="CP159218">
    <property type="protein sequence ID" value="XCG63891.1"/>
    <property type="molecule type" value="Genomic_DNA"/>
</dbReference>
<dbReference type="AlphaFoldDB" id="A0AAU8DPH9"/>
<dbReference type="Pfam" id="PF06983">
    <property type="entry name" value="3-dmu-9_3-mt"/>
    <property type="match status" value="1"/>
</dbReference>
<dbReference type="SUPFAM" id="SSF54593">
    <property type="entry name" value="Glyoxalase/Bleomycin resistance protein/Dihydroxybiphenyl dioxygenase"/>
    <property type="match status" value="1"/>
</dbReference>
<dbReference type="InterPro" id="IPR029068">
    <property type="entry name" value="Glyas_Bleomycin-R_OHBP_Dase"/>
</dbReference>
<dbReference type="CDD" id="cd06588">
    <property type="entry name" value="PhnB_like"/>
    <property type="match status" value="1"/>
</dbReference>